<feature type="chain" id="PRO_5002841276" evidence="1">
    <location>
        <begin position="19"/>
        <end position="270"/>
    </location>
</feature>
<dbReference type="OrthoDB" id="497519at2759"/>
<dbReference type="InParanoid" id="B5Y564"/>
<dbReference type="Pfam" id="PF13911">
    <property type="entry name" value="AhpC-TSA_2"/>
    <property type="match status" value="1"/>
</dbReference>
<evidence type="ECO:0000313" key="2">
    <source>
        <dbReference type="EMBL" id="ACI65599.1"/>
    </source>
</evidence>
<dbReference type="Proteomes" id="UP000000759">
    <property type="component" value="Chromosome 3"/>
</dbReference>
<keyword evidence="3" id="KW-1185">Reference proteome</keyword>
<dbReference type="EMBL" id="CP001142">
    <property type="protein sequence ID" value="ACI65599.1"/>
    <property type="molecule type" value="Genomic_DNA"/>
</dbReference>
<evidence type="ECO:0000313" key="3">
    <source>
        <dbReference type="Proteomes" id="UP000000759"/>
    </source>
</evidence>
<dbReference type="RefSeq" id="XP_002186129.1">
    <property type="nucleotide sequence ID" value="XM_002186093.1"/>
</dbReference>
<dbReference type="HOGENOM" id="CLU_978134_0_0_1"/>
<evidence type="ECO:0000256" key="1">
    <source>
        <dbReference type="SAM" id="SignalP"/>
    </source>
</evidence>
<sequence>MRLSSLVFLGFATASVTAFAPVHLSRRSVVSVYPLAGGRGGLAASPELDSTPCDTPDATAEDLVSTKGSAVAMRAASLTNVHGDVVRLGDVLGSNDAAAAATLACYAKAVCALQQQEDMKAAGITQGPVFVSVGTAAQLETFLELNPEVPKESVLVDNLDRKVYQSVGLKLFTETDPNDAKEGGKNISAPKEMKMGDWWKYLTNAAKLSPIAEDQKFGELPPGVLQLGGTFLLQGDDVIYQWNDRVPGDVPDLQLVLAKAKVASAAMAST</sequence>
<dbReference type="InterPro" id="IPR032801">
    <property type="entry name" value="PXL2A/B/C"/>
</dbReference>
<protein>
    <submittedName>
        <fullName evidence="2">Uncharacterized protein</fullName>
    </submittedName>
</protein>
<dbReference type="GeneID" id="7204229"/>
<dbReference type="PaxDb" id="2850-Phatr44045"/>
<accession>B5Y564</accession>
<proteinExistence type="predicted"/>
<gene>
    <name evidence="2" type="ORF">PHATR_44045</name>
</gene>
<name>B5Y564_PHATC</name>
<organism evidence="2 3">
    <name type="scientific">Phaeodactylum tricornutum (strain CCAP 1055/1)</name>
    <dbReference type="NCBI Taxonomy" id="556484"/>
    <lineage>
        <taxon>Eukaryota</taxon>
        <taxon>Sar</taxon>
        <taxon>Stramenopiles</taxon>
        <taxon>Ochrophyta</taxon>
        <taxon>Bacillariophyta</taxon>
        <taxon>Bacillariophyceae</taxon>
        <taxon>Bacillariophycidae</taxon>
        <taxon>Naviculales</taxon>
        <taxon>Phaeodactylaceae</taxon>
        <taxon>Phaeodactylum</taxon>
    </lineage>
</organism>
<reference evidence="2 3" key="1">
    <citation type="journal article" date="2008" name="Nature">
        <title>The Phaeodactylum genome reveals the evolutionary history of diatom genomes.</title>
        <authorList>
            <person name="Bowler C."/>
            <person name="Allen A.E."/>
            <person name="Badger J.H."/>
            <person name="Grimwood J."/>
            <person name="Jabbari K."/>
            <person name="Kuo A."/>
            <person name="Maheswari U."/>
            <person name="Martens C."/>
            <person name="Maumus F."/>
            <person name="Otillar R.P."/>
            <person name="Rayko E."/>
            <person name="Salamov A."/>
            <person name="Vandepoele K."/>
            <person name="Beszteri B."/>
            <person name="Gruber A."/>
            <person name="Heijde M."/>
            <person name="Katinka M."/>
            <person name="Mock T."/>
            <person name="Valentin K."/>
            <person name="Verret F."/>
            <person name="Berges J.A."/>
            <person name="Brownlee C."/>
            <person name="Cadoret J.P."/>
            <person name="Chiovitti A."/>
            <person name="Choi C.J."/>
            <person name="Coesel S."/>
            <person name="De Martino A."/>
            <person name="Detter J.C."/>
            <person name="Durkin C."/>
            <person name="Falciatore A."/>
            <person name="Fournet J."/>
            <person name="Haruta M."/>
            <person name="Huysman M.J."/>
            <person name="Jenkins B.D."/>
            <person name="Jiroutova K."/>
            <person name="Jorgensen R.E."/>
            <person name="Joubert Y."/>
            <person name="Kaplan A."/>
            <person name="Kroger N."/>
            <person name="Kroth P.G."/>
            <person name="La Roche J."/>
            <person name="Lindquist E."/>
            <person name="Lommer M."/>
            <person name="Martin-Jezequel V."/>
            <person name="Lopez P.J."/>
            <person name="Lucas S."/>
            <person name="Mangogna M."/>
            <person name="McGinnis K."/>
            <person name="Medlin L.K."/>
            <person name="Montsant A."/>
            <person name="Oudot-Le Secq M.P."/>
            <person name="Napoli C."/>
            <person name="Obornik M."/>
            <person name="Parker M.S."/>
            <person name="Petit J.L."/>
            <person name="Porcel B.M."/>
            <person name="Poulsen N."/>
            <person name="Robison M."/>
            <person name="Rychlewski L."/>
            <person name="Rynearson T.A."/>
            <person name="Schmutz J."/>
            <person name="Shapiro H."/>
            <person name="Siaut M."/>
            <person name="Stanley M."/>
            <person name="Sussman M.R."/>
            <person name="Taylor A.R."/>
            <person name="Vardi A."/>
            <person name="von Dassow P."/>
            <person name="Vyverman W."/>
            <person name="Willis A."/>
            <person name="Wyrwicz L.S."/>
            <person name="Rokhsar D.S."/>
            <person name="Weissenbach J."/>
            <person name="Armbrust E.V."/>
            <person name="Green B.R."/>
            <person name="Van de Peer Y."/>
            <person name="Grigoriev I.V."/>
        </authorList>
    </citation>
    <scope>NUCLEOTIDE SEQUENCE [LARGE SCALE GENOMIC DNA]</scope>
    <source>
        <strain evidence="2 3">CCAP 1055/1</strain>
    </source>
</reference>
<dbReference type="KEGG" id="pti:PHATR_44045"/>
<feature type="signal peptide" evidence="1">
    <location>
        <begin position="1"/>
        <end position="18"/>
    </location>
</feature>
<dbReference type="eggNOG" id="ENOG502S4RP">
    <property type="taxonomic scope" value="Eukaryota"/>
</dbReference>
<dbReference type="AlphaFoldDB" id="B5Y564"/>
<reference evidence="3" key="2">
    <citation type="submission" date="2008-08" db="EMBL/GenBank/DDBJ databases">
        <authorList>
            <consortium name="Diatom Consortium"/>
            <person name="Grigoriev I."/>
            <person name="Grimwood J."/>
            <person name="Kuo A."/>
            <person name="Otillar R.P."/>
            <person name="Salamov A."/>
            <person name="Detter J.C."/>
            <person name="Lindquist E."/>
            <person name="Shapiro H."/>
            <person name="Lucas S."/>
            <person name="Glavina del Rio T."/>
            <person name="Pitluck S."/>
            <person name="Rokhsar D."/>
            <person name="Bowler C."/>
        </authorList>
    </citation>
    <scope>GENOME REANNOTATION</scope>
    <source>
        <strain evidence="3">CCAP 1055/1</strain>
    </source>
</reference>
<keyword evidence="1" id="KW-0732">Signal</keyword>